<comment type="similarity">
    <text evidence="4">Belongs to the Nudix hydrolase family.</text>
</comment>
<protein>
    <submittedName>
        <fullName evidence="6">DNA mismatch repair protein MutT</fullName>
    </submittedName>
</protein>
<evidence type="ECO:0000256" key="1">
    <source>
        <dbReference type="ARBA" id="ARBA00001946"/>
    </source>
</evidence>
<feature type="domain" description="Nudix hydrolase" evidence="5">
    <location>
        <begin position="2"/>
        <end position="131"/>
    </location>
</feature>
<gene>
    <name evidence="6" type="ORF">N782_05435</name>
</gene>
<evidence type="ECO:0000256" key="4">
    <source>
        <dbReference type="RuleBase" id="RU003476"/>
    </source>
</evidence>
<accession>A0A0A2TBY0</accession>
<evidence type="ECO:0000256" key="2">
    <source>
        <dbReference type="ARBA" id="ARBA00022801"/>
    </source>
</evidence>
<dbReference type="GO" id="GO:0016787">
    <property type="term" value="F:hydrolase activity"/>
    <property type="evidence" value="ECO:0007669"/>
    <property type="project" value="UniProtKB-KW"/>
</dbReference>
<organism evidence="6 7">
    <name type="scientific">Pontibacillus yanchengensis Y32</name>
    <dbReference type="NCBI Taxonomy" id="1385514"/>
    <lineage>
        <taxon>Bacteria</taxon>
        <taxon>Bacillati</taxon>
        <taxon>Bacillota</taxon>
        <taxon>Bacilli</taxon>
        <taxon>Bacillales</taxon>
        <taxon>Bacillaceae</taxon>
        <taxon>Pontibacillus</taxon>
    </lineage>
</organism>
<keyword evidence="2 4" id="KW-0378">Hydrolase</keyword>
<dbReference type="eggNOG" id="COG1051">
    <property type="taxonomic scope" value="Bacteria"/>
</dbReference>
<comment type="cofactor">
    <cofactor evidence="1">
        <name>Mg(2+)</name>
        <dbReference type="ChEBI" id="CHEBI:18420"/>
    </cofactor>
</comment>
<dbReference type="PRINTS" id="PR00502">
    <property type="entry name" value="NUDIXFAMILY"/>
</dbReference>
<sequence>MKRVDVAYSLIFDEPSQKILMVRNKRGDSYDYSLPGGAVEKGETLEQAAIREAKEETGFDVTVSNLMSVNESFFQHNGHHAIFFTFHGTIQGGEVTITRPHEIEDVVWMNLEEADTHMPFYKDGISTYIRQNYAIPYIFQGVN</sequence>
<evidence type="ECO:0000313" key="7">
    <source>
        <dbReference type="Proteomes" id="UP000030147"/>
    </source>
</evidence>
<dbReference type="RefSeq" id="WP_036817824.1">
    <property type="nucleotide sequence ID" value="NZ_AVBF01000014.1"/>
</dbReference>
<dbReference type="CDD" id="cd02883">
    <property type="entry name" value="NUDIX_Hydrolase"/>
    <property type="match status" value="1"/>
</dbReference>
<dbReference type="SUPFAM" id="SSF55811">
    <property type="entry name" value="Nudix"/>
    <property type="match status" value="1"/>
</dbReference>
<dbReference type="InterPro" id="IPR015797">
    <property type="entry name" value="NUDIX_hydrolase-like_dom_sf"/>
</dbReference>
<dbReference type="PROSITE" id="PS51462">
    <property type="entry name" value="NUDIX"/>
    <property type="match status" value="1"/>
</dbReference>
<dbReference type="Gene3D" id="3.90.79.10">
    <property type="entry name" value="Nucleoside Triphosphate Pyrophosphohydrolase"/>
    <property type="match status" value="1"/>
</dbReference>
<dbReference type="STRING" id="1385514.N782_05435"/>
<dbReference type="PANTHER" id="PTHR43046">
    <property type="entry name" value="GDP-MANNOSE MANNOSYL HYDROLASE"/>
    <property type="match status" value="1"/>
</dbReference>
<reference evidence="6 7" key="1">
    <citation type="journal article" date="2015" name="Stand. Genomic Sci.">
        <title>High quality draft genome sequence of the moderately halophilic bacterium Pontibacillus yanchengensis Y32(T) and comparison among Pontibacillus genomes.</title>
        <authorList>
            <person name="Huang J."/>
            <person name="Qiao Z.X."/>
            <person name="Tang J.W."/>
            <person name="Wang G."/>
        </authorList>
    </citation>
    <scope>NUCLEOTIDE SEQUENCE [LARGE SCALE GENOMIC DNA]</scope>
    <source>
        <strain evidence="6 7">Y32</strain>
    </source>
</reference>
<dbReference type="AlphaFoldDB" id="A0A0A2TBY0"/>
<dbReference type="InterPro" id="IPR000086">
    <property type="entry name" value="NUDIX_hydrolase_dom"/>
</dbReference>
<proteinExistence type="inferred from homology"/>
<keyword evidence="3" id="KW-0460">Magnesium</keyword>
<dbReference type="EMBL" id="AVBF01000014">
    <property type="protein sequence ID" value="KGP73322.1"/>
    <property type="molecule type" value="Genomic_DNA"/>
</dbReference>
<dbReference type="PROSITE" id="PS00893">
    <property type="entry name" value="NUDIX_BOX"/>
    <property type="match status" value="1"/>
</dbReference>
<dbReference type="PANTHER" id="PTHR43046:SF12">
    <property type="entry name" value="GDP-MANNOSE MANNOSYL HYDROLASE"/>
    <property type="match status" value="1"/>
</dbReference>
<name>A0A0A2TBY0_9BACI</name>
<evidence type="ECO:0000313" key="6">
    <source>
        <dbReference type="EMBL" id="KGP73322.1"/>
    </source>
</evidence>
<evidence type="ECO:0000256" key="3">
    <source>
        <dbReference type="ARBA" id="ARBA00022842"/>
    </source>
</evidence>
<dbReference type="InterPro" id="IPR020084">
    <property type="entry name" value="NUDIX_hydrolase_CS"/>
</dbReference>
<dbReference type="Pfam" id="PF00293">
    <property type="entry name" value="NUDIX"/>
    <property type="match status" value="1"/>
</dbReference>
<dbReference type="InterPro" id="IPR020476">
    <property type="entry name" value="Nudix_hydrolase"/>
</dbReference>
<keyword evidence="7" id="KW-1185">Reference proteome</keyword>
<dbReference type="OrthoDB" id="9787880at2"/>
<evidence type="ECO:0000259" key="5">
    <source>
        <dbReference type="PROSITE" id="PS51462"/>
    </source>
</evidence>
<dbReference type="Proteomes" id="UP000030147">
    <property type="component" value="Unassembled WGS sequence"/>
</dbReference>
<comment type="caution">
    <text evidence="6">The sequence shown here is derived from an EMBL/GenBank/DDBJ whole genome shotgun (WGS) entry which is preliminary data.</text>
</comment>